<evidence type="ECO:0000256" key="9">
    <source>
        <dbReference type="PROSITE-ProRule" id="PRU00103"/>
    </source>
</evidence>
<feature type="compositionally biased region" description="Basic and acidic residues" evidence="11">
    <location>
        <begin position="634"/>
        <end position="645"/>
    </location>
</feature>
<feature type="region of interest" description="Disordered" evidence="11">
    <location>
        <begin position="1334"/>
        <end position="1382"/>
    </location>
</feature>
<feature type="compositionally biased region" description="Low complexity" evidence="11">
    <location>
        <begin position="1260"/>
        <end position="1272"/>
    </location>
</feature>
<dbReference type="GO" id="GO:0005524">
    <property type="term" value="F:ATP binding"/>
    <property type="evidence" value="ECO:0007669"/>
    <property type="project" value="InterPro"/>
</dbReference>
<feature type="compositionally biased region" description="Low complexity" evidence="11">
    <location>
        <begin position="1334"/>
        <end position="1358"/>
    </location>
</feature>
<dbReference type="InterPro" id="IPR016024">
    <property type="entry name" value="ARM-type_fold"/>
</dbReference>
<feature type="repeat" description="WD" evidence="10">
    <location>
        <begin position="1529"/>
        <end position="1570"/>
    </location>
</feature>
<keyword evidence="6" id="KW-0547">Nucleotide-binding</keyword>
<dbReference type="Gene3D" id="2.130.10.10">
    <property type="entry name" value="YVTN repeat-like/Quinoprotein amine dehydrogenase"/>
    <property type="match status" value="2"/>
</dbReference>
<dbReference type="Gene3D" id="1.10.510.10">
    <property type="entry name" value="Transferase(Phosphotransferase) domain 1"/>
    <property type="match status" value="1"/>
</dbReference>
<dbReference type="PROSITE" id="PS50082">
    <property type="entry name" value="WD_REPEATS_2"/>
    <property type="match status" value="2"/>
</dbReference>
<dbReference type="SUPFAM" id="SSF56112">
    <property type="entry name" value="Protein kinase-like (PK-like)"/>
    <property type="match status" value="1"/>
</dbReference>
<feature type="region of interest" description="Disordered" evidence="11">
    <location>
        <begin position="1235"/>
        <end position="1272"/>
    </location>
</feature>
<evidence type="ECO:0000256" key="3">
    <source>
        <dbReference type="ARBA" id="ARBA00022574"/>
    </source>
</evidence>
<dbReference type="Pfam" id="PF00069">
    <property type="entry name" value="Pkinase"/>
    <property type="match status" value="1"/>
</dbReference>
<feature type="repeat" description="HEAT" evidence="9">
    <location>
        <begin position="947"/>
        <end position="983"/>
    </location>
</feature>
<dbReference type="GO" id="GO:0016236">
    <property type="term" value="P:macroautophagy"/>
    <property type="evidence" value="ECO:0007669"/>
    <property type="project" value="InterPro"/>
</dbReference>
<evidence type="ECO:0000256" key="5">
    <source>
        <dbReference type="ARBA" id="ARBA00022737"/>
    </source>
</evidence>
<dbReference type="GO" id="GO:0006623">
    <property type="term" value="P:protein targeting to vacuole"/>
    <property type="evidence" value="ECO:0007669"/>
    <property type="project" value="TreeGrafter"/>
</dbReference>
<protein>
    <recommendedName>
        <fullName evidence="1">non-specific serine/threonine protein kinase</fullName>
        <ecNumber evidence="1">2.7.11.1</ecNumber>
    </recommendedName>
</protein>
<feature type="compositionally biased region" description="Basic and acidic residues" evidence="11">
    <location>
        <begin position="436"/>
        <end position="449"/>
    </location>
</feature>
<feature type="compositionally biased region" description="Low complexity" evidence="11">
    <location>
        <begin position="1486"/>
        <end position="1507"/>
    </location>
</feature>
<evidence type="ECO:0000256" key="11">
    <source>
        <dbReference type="SAM" id="MobiDB-lite"/>
    </source>
</evidence>
<evidence type="ECO:0000256" key="10">
    <source>
        <dbReference type="PROSITE-ProRule" id="PRU00221"/>
    </source>
</evidence>
<feature type="region of interest" description="Disordered" evidence="11">
    <location>
        <begin position="1795"/>
        <end position="1871"/>
    </location>
</feature>
<proteinExistence type="predicted"/>
<dbReference type="GO" id="GO:0004674">
    <property type="term" value="F:protein serine/threonine kinase activity"/>
    <property type="evidence" value="ECO:0007669"/>
    <property type="project" value="UniProtKB-KW"/>
</dbReference>
<feature type="compositionally biased region" description="Low complexity" evidence="11">
    <location>
        <begin position="1457"/>
        <end position="1466"/>
    </location>
</feature>
<evidence type="ECO:0000256" key="7">
    <source>
        <dbReference type="ARBA" id="ARBA00022777"/>
    </source>
</evidence>
<dbReference type="Proteomes" id="UP001146793">
    <property type="component" value="Unassembled WGS sequence"/>
</dbReference>
<dbReference type="InterPro" id="IPR000719">
    <property type="entry name" value="Prot_kinase_dom"/>
</dbReference>
<feature type="compositionally biased region" description="Low complexity" evidence="11">
    <location>
        <begin position="621"/>
        <end position="631"/>
    </location>
</feature>
<accession>A0AAV8AIH8</accession>
<dbReference type="PANTHER" id="PTHR17583">
    <property type="entry name" value="PHOSPHOINOSITIDE 3-KINASE REGULATORY SUBUNIT 4"/>
    <property type="match status" value="1"/>
</dbReference>
<feature type="compositionally biased region" description="Polar residues" evidence="11">
    <location>
        <begin position="1795"/>
        <end position="1805"/>
    </location>
</feature>
<dbReference type="Pfam" id="PF00400">
    <property type="entry name" value="WD40"/>
    <property type="match status" value="2"/>
</dbReference>
<dbReference type="Gene3D" id="1.25.10.10">
    <property type="entry name" value="Leucine-rich Repeat Variant"/>
    <property type="match status" value="1"/>
</dbReference>
<evidence type="ECO:0000313" key="14">
    <source>
        <dbReference type="Proteomes" id="UP001146793"/>
    </source>
</evidence>
<dbReference type="PANTHER" id="PTHR17583:SF0">
    <property type="entry name" value="PHOSPHOINOSITIDE 3-KINASE REGULATORY SUBUNIT 4"/>
    <property type="match status" value="1"/>
</dbReference>
<comment type="caution">
    <text evidence="13">The sequence shown here is derived from an EMBL/GenBank/DDBJ whole genome shotgun (WGS) entry which is preliminary data.</text>
</comment>
<evidence type="ECO:0000256" key="8">
    <source>
        <dbReference type="ARBA" id="ARBA00022840"/>
    </source>
</evidence>
<dbReference type="PROSITE" id="PS00108">
    <property type="entry name" value="PROTEIN_KINASE_ST"/>
    <property type="match status" value="1"/>
</dbReference>
<evidence type="ECO:0000313" key="13">
    <source>
        <dbReference type="EMBL" id="KAJ3452846.1"/>
    </source>
</evidence>
<dbReference type="InterPro" id="IPR015943">
    <property type="entry name" value="WD40/YVTN_repeat-like_dom_sf"/>
</dbReference>
<feature type="compositionally biased region" description="Basic and acidic residues" evidence="11">
    <location>
        <begin position="1812"/>
        <end position="1841"/>
    </location>
</feature>
<dbReference type="InterPro" id="IPR036322">
    <property type="entry name" value="WD40_repeat_dom_sf"/>
</dbReference>
<reference evidence="13" key="1">
    <citation type="submission" date="2022-08" db="EMBL/GenBank/DDBJ databases">
        <title>Novel sulphate-reducing endosymbionts in the free-living metamonad Anaeramoeba.</title>
        <authorList>
            <person name="Jerlstrom-Hultqvist J."/>
            <person name="Cepicka I."/>
            <person name="Gallot-Lavallee L."/>
            <person name="Salas-Leiva D."/>
            <person name="Curtis B.A."/>
            <person name="Zahonova K."/>
            <person name="Pipaliya S."/>
            <person name="Dacks J."/>
            <person name="Roger A.J."/>
        </authorList>
    </citation>
    <scope>NUCLEOTIDE SEQUENCE</scope>
    <source>
        <strain evidence="13">Busselton2</strain>
    </source>
</reference>
<dbReference type="PROSITE" id="PS50077">
    <property type="entry name" value="HEAT_REPEAT"/>
    <property type="match status" value="2"/>
</dbReference>
<evidence type="ECO:0000256" key="6">
    <source>
        <dbReference type="ARBA" id="ARBA00022741"/>
    </source>
</evidence>
<dbReference type="InterPro" id="IPR021133">
    <property type="entry name" value="HEAT_type_2"/>
</dbReference>
<evidence type="ECO:0000256" key="4">
    <source>
        <dbReference type="ARBA" id="ARBA00022679"/>
    </source>
</evidence>
<gene>
    <name evidence="13" type="ORF">M0812_04624</name>
</gene>
<dbReference type="SUPFAM" id="SSF50978">
    <property type="entry name" value="WD40 repeat-like"/>
    <property type="match status" value="1"/>
</dbReference>
<name>A0AAV8AIH8_9EUKA</name>
<dbReference type="InterPro" id="IPR008271">
    <property type="entry name" value="Ser/Thr_kinase_AS"/>
</dbReference>
<feature type="compositionally biased region" description="Acidic residues" evidence="11">
    <location>
        <begin position="1854"/>
        <end position="1863"/>
    </location>
</feature>
<evidence type="ECO:0000259" key="12">
    <source>
        <dbReference type="PROSITE" id="PS50011"/>
    </source>
</evidence>
<feature type="compositionally biased region" description="Basic and acidic residues" evidence="11">
    <location>
        <begin position="609"/>
        <end position="619"/>
    </location>
</feature>
<dbReference type="EMBL" id="JANTQA010000008">
    <property type="protein sequence ID" value="KAJ3452846.1"/>
    <property type="molecule type" value="Genomic_DNA"/>
</dbReference>
<feature type="compositionally biased region" description="Acidic residues" evidence="11">
    <location>
        <begin position="425"/>
        <end position="435"/>
    </location>
</feature>
<keyword evidence="5" id="KW-0677">Repeat</keyword>
<dbReference type="InterPro" id="IPR001680">
    <property type="entry name" value="WD40_rpt"/>
</dbReference>
<dbReference type="InterPro" id="IPR045162">
    <property type="entry name" value="Vps15-like"/>
</dbReference>
<dbReference type="GO" id="GO:0045324">
    <property type="term" value="P:late endosome to vacuole transport"/>
    <property type="evidence" value="ECO:0007669"/>
    <property type="project" value="InterPro"/>
</dbReference>
<dbReference type="GO" id="GO:0034272">
    <property type="term" value="C:phosphatidylinositol 3-kinase complex, class III, type II"/>
    <property type="evidence" value="ECO:0007669"/>
    <property type="project" value="TreeGrafter"/>
</dbReference>
<organism evidence="13 14">
    <name type="scientific">Anaeramoeba flamelloides</name>
    <dbReference type="NCBI Taxonomy" id="1746091"/>
    <lineage>
        <taxon>Eukaryota</taxon>
        <taxon>Metamonada</taxon>
        <taxon>Anaeramoebidae</taxon>
        <taxon>Anaeramoeba</taxon>
    </lineage>
</organism>
<keyword evidence="7" id="KW-0418">Kinase</keyword>
<keyword evidence="4" id="KW-0808">Transferase</keyword>
<evidence type="ECO:0000256" key="2">
    <source>
        <dbReference type="ARBA" id="ARBA00022527"/>
    </source>
</evidence>
<feature type="region of interest" description="Disordered" evidence="11">
    <location>
        <begin position="425"/>
        <end position="666"/>
    </location>
</feature>
<feature type="repeat" description="WD" evidence="10">
    <location>
        <begin position="1967"/>
        <end position="2000"/>
    </location>
</feature>
<dbReference type="Pfam" id="PF22956">
    <property type="entry name" value="VPS15-like_hel"/>
    <property type="match status" value="1"/>
</dbReference>
<dbReference type="InterPro" id="IPR011989">
    <property type="entry name" value="ARM-like"/>
</dbReference>
<dbReference type="GO" id="GO:0071561">
    <property type="term" value="C:nucleus-vacuole junction"/>
    <property type="evidence" value="ECO:0007669"/>
    <property type="project" value="TreeGrafter"/>
</dbReference>
<feature type="compositionally biased region" description="Acidic residues" evidence="11">
    <location>
        <begin position="646"/>
        <end position="656"/>
    </location>
</feature>
<keyword evidence="3 10" id="KW-0853">WD repeat</keyword>
<dbReference type="GO" id="GO:0034271">
    <property type="term" value="C:phosphatidylinositol 3-kinase complex, class III, type I"/>
    <property type="evidence" value="ECO:0007669"/>
    <property type="project" value="TreeGrafter"/>
</dbReference>
<feature type="region of interest" description="Disordered" evidence="11">
    <location>
        <begin position="368"/>
        <end position="397"/>
    </location>
</feature>
<dbReference type="PROSITE" id="PS50294">
    <property type="entry name" value="WD_REPEATS_REGION"/>
    <property type="match status" value="2"/>
</dbReference>
<feature type="compositionally biased region" description="Acidic residues" evidence="11">
    <location>
        <begin position="470"/>
        <end position="479"/>
    </location>
</feature>
<feature type="repeat" description="HEAT" evidence="9">
    <location>
        <begin position="804"/>
        <end position="842"/>
    </location>
</feature>
<feature type="region of interest" description="Disordered" evidence="11">
    <location>
        <begin position="1450"/>
        <end position="1507"/>
    </location>
</feature>
<keyword evidence="2" id="KW-0723">Serine/threonine-protein kinase</keyword>
<dbReference type="PROSITE" id="PS50011">
    <property type="entry name" value="PROTEIN_KINASE_DOM"/>
    <property type="match status" value="1"/>
</dbReference>
<feature type="compositionally biased region" description="Basic and acidic residues" evidence="11">
    <location>
        <begin position="480"/>
        <end position="600"/>
    </location>
</feature>
<dbReference type="SMART" id="SM00320">
    <property type="entry name" value="WD40"/>
    <property type="match status" value="5"/>
</dbReference>
<keyword evidence="8" id="KW-0067">ATP-binding</keyword>
<dbReference type="InterPro" id="IPR055231">
    <property type="entry name" value="2AA_helical"/>
</dbReference>
<sequence>MGNQLASSHQWYFHDLNGYLFKTKIGHNRFLRASKMIKENFGSVVVKAYPKMEKIFNLQPYLTKLQEINALFSKIEFKNILPFDIYQETTKAGYLIRPYFYANLRDRFNTRPFLKNLEKRWILYQLLVALEQSEQAGICHGDIKTQNVMVTSFMWVSLVDLATFKPVYLPQDNTINFSYYFYTSGTRFCYLAPERFCNSNEYRKKIENDDPVERSQGLTPAMDIFSLGCVIAEMYLEGEPLFLISDLLSYKKGEFDPYTKISKIKYPLIREMILRMINIDPQKRKNANWYLKKYSGKIWPTYFSKFLREFMGKQCFYLPGEKISDISKNFNQIYNSLQKLSKKDWKNDEKENTIEKINEIEIEIEKEGKGGKEKEKEKINKKEKEKEREMEKEKEKKNVLPLSLLSMNETDDFLLESINFLKELNEEDSSEDFDITLDKEKNKNEKLDEWNISFNDEEIKDENKNKNENENESESENENENEKENQKEDQNENENRNENDKEIENAKEEINQTKREKEIEDQNENEKGKEKEKKKENENQKEDQNENENKNENRNENENERERVNENKKEKENQKEDQNEKEKGKEKEKKKENENEKEDQNENENENEKEERNEDEKKNVKMNNNNETAKSNKNKIDNDHDNNDKEEQDVDDDDSDYCGGGDEWNFGNEEIENFEFDSEDNSIMIDKSESEEENNNQKKIDKNFQENFPLSIHNSDFLKAFEESKKTGVSVPLAMISIHEKKFKNLKSKNEKLKKTKISGMLLIINIILSSIRNSYKSEEKIKGLKLLTKMSYYVSDEIKLERIVPYLVSLFNDNEVDIRSNSIIRLCEILELINEIDSNNQNIFSDYLIPAFSNFIADEDLHVRVVFAQYISKFAFLSKTFLDLSLRNKDLKNDKRYEKKIQTLQKMFVPIVSKLLTDKSAVKMMILQNVIELCIFFGYELTNEAILPLLTTIPNDRNWKLRSLFLEKIIEICSYIGEKTLKIFLMPLIEQSLHDSEEFVVEKTLNVISILVNFNFYSKFDLINLSKKITPLLAHPNVWIRNSTLSFISEVKKKFSKTDIHCFLIPELQPLLKKDIIEPTKVNILSVLKTPLSQSTYEKIIQETFENKEFNFDEFEEFLRKFRKIEIEKRNRKMELEKEKSLANNSKDQNNYLLKIKELKQSKAKKTLNELELMKSEAKNSFGYEFDEIIQIVCLKEYIIKESQDYKRKPKVHSNVQNNMILKQIVHKHYTRGNNSMIRNGTSNGNGNIGSGSGSKYYNPDSQNINNDDNNSDNLNFEIELKKNINLKTVNCPIRIQNNTNLNQTKVLKGISNSNSKKNSEYNILFGSISHKNNTNNNYYNNSKSNKSNSKGNNNFKKNYRKSRKYNNSSSNKAQYQKKSNISNLNQEYNLDPLFGITGNSMFDNEMIRSILEDKKILDRWINNQIDSELEQNIKNYVQKNSKFFINKFKQKRRNNQLSSRQNSSKNKKNNYDHNSKSKSKSKSKTNLTKSNSLNNSSNMRNPNFNSRKYNGDSLCGWRPKGILATHLHEHSGSINKIAVSPDQYYFATASNDGTVKIWSSEKIEKDHTNKSQCTYSSQKGRITGITILNNSQLIASSSDFGTIHLSDLEYTYEEKPHSRKFKMINSVIKNPNEGAIIDVQYIETSAEYLLIYATQFGSLYGWDLKTSKESFKFTIDPKFGLISCFCIEPGSNWLVVGTYLGYIQCWDLRFLIPFQTWRHPSKTKIFNISYYYTSYHKFWISVTTGDNEVSVWNVQQSKCRNVYRILKSKSQLKSIPDSIKNVENLTLKLSNQKNNRKFQINNQNKKRGGKEKEKEKGKEKENGKGNEERKYYKNNDRKSQGIGEIFTSSSTTDEENSDSLDDYSNNQKKKKKKLNTIRTSWIAKDKSFMITAGSDAIIRYWDLTKITKSYTISGSIDKEIEFNSSVQQAVAVYSTYPKEIVDQELGFIRHQQESKNLKSRVSKLKAEHRDAITSINLLEYPSKFLISGSRDGVVKVWK</sequence>
<dbReference type="GO" id="GO:0005770">
    <property type="term" value="C:late endosome"/>
    <property type="evidence" value="ECO:0007669"/>
    <property type="project" value="TreeGrafter"/>
</dbReference>
<dbReference type="InterPro" id="IPR011009">
    <property type="entry name" value="Kinase-like_dom_sf"/>
</dbReference>
<dbReference type="SMART" id="SM00220">
    <property type="entry name" value="S_TKc"/>
    <property type="match status" value="1"/>
</dbReference>
<dbReference type="EC" id="2.7.11.1" evidence="1"/>
<evidence type="ECO:0000256" key="1">
    <source>
        <dbReference type="ARBA" id="ARBA00012513"/>
    </source>
</evidence>
<feature type="domain" description="Protein kinase" evidence="12">
    <location>
        <begin position="19"/>
        <end position="303"/>
    </location>
</feature>
<dbReference type="SUPFAM" id="SSF48371">
    <property type="entry name" value="ARM repeat"/>
    <property type="match status" value="1"/>
</dbReference>